<dbReference type="AlphaFoldDB" id="A0A8J2PEH2"/>
<comment type="caution">
    <text evidence="1">The sequence shown here is derived from an EMBL/GenBank/DDBJ whole genome shotgun (WGS) entry which is preliminary data.</text>
</comment>
<dbReference type="Proteomes" id="UP000708208">
    <property type="component" value="Unassembled WGS sequence"/>
</dbReference>
<evidence type="ECO:0000313" key="1">
    <source>
        <dbReference type="EMBL" id="CAG7826137.1"/>
    </source>
</evidence>
<protein>
    <submittedName>
        <fullName evidence="1">Uncharacterized protein</fullName>
    </submittedName>
</protein>
<dbReference type="EMBL" id="CAJVCH010538758">
    <property type="protein sequence ID" value="CAG7826137.1"/>
    <property type="molecule type" value="Genomic_DNA"/>
</dbReference>
<keyword evidence="2" id="KW-1185">Reference proteome</keyword>
<sequence>MSQKSQGYGIGTDRGRAVVKVEHLLKDLLEAFLRRQVDLPLPTTTTVEWDRRTKGSATSSCQKNSSLVILPVCSRSRSSHQ</sequence>
<accession>A0A8J2PEH2</accession>
<organism evidence="1 2">
    <name type="scientific">Allacma fusca</name>
    <dbReference type="NCBI Taxonomy" id="39272"/>
    <lineage>
        <taxon>Eukaryota</taxon>
        <taxon>Metazoa</taxon>
        <taxon>Ecdysozoa</taxon>
        <taxon>Arthropoda</taxon>
        <taxon>Hexapoda</taxon>
        <taxon>Collembola</taxon>
        <taxon>Symphypleona</taxon>
        <taxon>Sminthuridae</taxon>
        <taxon>Allacma</taxon>
    </lineage>
</organism>
<evidence type="ECO:0000313" key="2">
    <source>
        <dbReference type="Proteomes" id="UP000708208"/>
    </source>
</evidence>
<name>A0A8J2PEH2_9HEXA</name>
<gene>
    <name evidence="1" type="ORF">AFUS01_LOCUS36205</name>
</gene>
<reference evidence="1" key="1">
    <citation type="submission" date="2021-06" db="EMBL/GenBank/DDBJ databases">
        <authorList>
            <person name="Hodson N. C."/>
            <person name="Mongue J. A."/>
            <person name="Jaron S. K."/>
        </authorList>
    </citation>
    <scope>NUCLEOTIDE SEQUENCE</scope>
</reference>
<proteinExistence type="predicted"/>